<feature type="region of interest" description="Disordered" evidence="11">
    <location>
        <begin position="53"/>
        <end position="152"/>
    </location>
</feature>
<evidence type="ECO:0000313" key="13">
    <source>
        <dbReference type="EMBL" id="PBK05234.1"/>
    </source>
</evidence>
<dbReference type="GO" id="GO:0015031">
    <property type="term" value="P:protein transport"/>
    <property type="evidence" value="ECO:0007669"/>
    <property type="project" value="UniProtKB-UniRule"/>
</dbReference>
<keyword evidence="8" id="KW-1133">Transmembrane helix</keyword>
<feature type="compositionally biased region" description="Polar residues" evidence="11">
    <location>
        <begin position="125"/>
        <end position="134"/>
    </location>
</feature>
<dbReference type="GO" id="GO:0030288">
    <property type="term" value="C:outer membrane-bounded periplasmic space"/>
    <property type="evidence" value="ECO:0007669"/>
    <property type="project" value="InterPro"/>
</dbReference>
<feature type="compositionally biased region" description="Basic and acidic residues" evidence="11">
    <location>
        <begin position="92"/>
        <end position="105"/>
    </location>
</feature>
<feature type="domain" description="TonB C-terminal" evidence="12">
    <location>
        <begin position="153"/>
        <end position="247"/>
    </location>
</feature>
<evidence type="ECO:0000256" key="1">
    <source>
        <dbReference type="ARBA" id="ARBA00004383"/>
    </source>
</evidence>
<evidence type="ECO:0000256" key="3">
    <source>
        <dbReference type="ARBA" id="ARBA00022448"/>
    </source>
</evidence>
<keyword evidence="3 10" id="KW-0813">Transport</keyword>
<dbReference type="InterPro" id="IPR051045">
    <property type="entry name" value="TonB-dependent_transducer"/>
</dbReference>
<evidence type="ECO:0000256" key="11">
    <source>
        <dbReference type="SAM" id="MobiDB-lite"/>
    </source>
</evidence>
<dbReference type="EMBL" id="NTMR01000005">
    <property type="protein sequence ID" value="PBK05234.1"/>
    <property type="molecule type" value="Genomic_DNA"/>
</dbReference>
<evidence type="ECO:0000256" key="10">
    <source>
        <dbReference type="RuleBase" id="RU362123"/>
    </source>
</evidence>
<keyword evidence="5 10" id="KW-0997">Cell inner membrane</keyword>
<sequence length="247" mass="26479">MIRPQHWLIALAIALAVHLGVFAYIAFNPPAATAAAEGVLGVEIDLGMLGDLGEAEETEQPEEVAPPKPTPPPPPPPPPPPEPPRQQAQAQVREKPKPKPEPPREEDPEPAPEQPSTNEAVEPGQSDNRAQLSRSSGVGSATTTGGAGGASTDYKSKIAAQLARHKRYPQASRRRREEGVATLSFVIHRDGSVTGAEIKRSSGYARLDRAVIQMLEKASPFPPFPDDMLEQQLALTIPVNFEVVNGR</sequence>
<reference evidence="13 14" key="1">
    <citation type="submission" date="2017-09" db="EMBL/GenBank/DDBJ databases">
        <title>Pseudomonas abyssi sp. nov. isolated from Abyssopelagic Water.</title>
        <authorList>
            <person name="Wei Y."/>
        </authorList>
    </citation>
    <scope>NUCLEOTIDE SEQUENCE [LARGE SCALE GENOMIC DNA]</scope>
    <source>
        <strain evidence="13 14">MT5</strain>
    </source>
</reference>
<organism evidence="13 14">
    <name type="scientific">Pseudomonas abyssi</name>
    <dbReference type="NCBI Taxonomy" id="170540"/>
    <lineage>
        <taxon>Bacteria</taxon>
        <taxon>Pseudomonadati</taxon>
        <taxon>Pseudomonadota</taxon>
        <taxon>Gammaproteobacteria</taxon>
        <taxon>Pseudomonadales</taxon>
        <taxon>Pseudomonadaceae</taxon>
        <taxon>Pseudomonas</taxon>
    </lineage>
</organism>
<dbReference type="RefSeq" id="WP_096003899.1">
    <property type="nucleotide sequence ID" value="NZ_NTMR01000005.1"/>
</dbReference>
<comment type="caution">
    <text evidence="13">The sequence shown here is derived from an EMBL/GenBank/DDBJ whole genome shotgun (WGS) entry which is preliminary data.</text>
</comment>
<name>A0A2A3ML13_9PSED</name>
<keyword evidence="7 10" id="KW-0653">Protein transport</keyword>
<dbReference type="GO" id="GO:0098797">
    <property type="term" value="C:plasma membrane protein complex"/>
    <property type="evidence" value="ECO:0007669"/>
    <property type="project" value="TreeGrafter"/>
</dbReference>
<protein>
    <recommendedName>
        <fullName evidence="10">Protein TonB</fullName>
    </recommendedName>
</protein>
<keyword evidence="6" id="KW-0812">Transmembrane</keyword>
<accession>A0A2A3ML13</accession>
<dbReference type="Proteomes" id="UP000242313">
    <property type="component" value="Unassembled WGS sequence"/>
</dbReference>
<proteinExistence type="inferred from homology"/>
<comment type="similarity">
    <text evidence="2 10">Belongs to the TonB family.</text>
</comment>
<feature type="compositionally biased region" description="Acidic residues" evidence="11">
    <location>
        <begin position="53"/>
        <end position="62"/>
    </location>
</feature>
<dbReference type="InterPro" id="IPR003538">
    <property type="entry name" value="TonB"/>
</dbReference>
<keyword evidence="14" id="KW-1185">Reference proteome</keyword>
<comment type="function">
    <text evidence="10">Interacts with outer membrane receptor proteins that carry out high-affinity binding and energy dependent uptake into the periplasmic space of specific substrates. It could act to transduce energy from the cytoplasmic membrane to specific energy-requiring processes in the outer membrane, resulting in the release into the periplasm of ligands bound by these outer membrane proteins.</text>
</comment>
<dbReference type="PRINTS" id="PR01374">
    <property type="entry name" value="TONBPROTEIN"/>
</dbReference>
<dbReference type="InterPro" id="IPR037682">
    <property type="entry name" value="TonB_C"/>
</dbReference>
<evidence type="ECO:0000256" key="7">
    <source>
        <dbReference type="ARBA" id="ARBA00022927"/>
    </source>
</evidence>
<dbReference type="PROSITE" id="PS52015">
    <property type="entry name" value="TONB_CTD"/>
    <property type="match status" value="1"/>
</dbReference>
<gene>
    <name evidence="13" type="ORF">CNQ84_05475</name>
</gene>
<keyword evidence="10" id="KW-0735">Signal-anchor</keyword>
<evidence type="ECO:0000256" key="6">
    <source>
        <dbReference type="ARBA" id="ARBA00022692"/>
    </source>
</evidence>
<keyword evidence="4 10" id="KW-1003">Cell membrane</keyword>
<dbReference type="AlphaFoldDB" id="A0A2A3ML13"/>
<feature type="compositionally biased region" description="Pro residues" evidence="11">
    <location>
        <begin position="64"/>
        <end position="84"/>
    </location>
</feature>
<dbReference type="GO" id="GO:0055085">
    <property type="term" value="P:transmembrane transport"/>
    <property type="evidence" value="ECO:0007669"/>
    <property type="project" value="InterPro"/>
</dbReference>
<evidence type="ECO:0000256" key="4">
    <source>
        <dbReference type="ARBA" id="ARBA00022475"/>
    </source>
</evidence>
<dbReference type="PANTHER" id="PTHR33446:SF2">
    <property type="entry name" value="PROTEIN TONB"/>
    <property type="match status" value="1"/>
</dbReference>
<evidence type="ECO:0000256" key="9">
    <source>
        <dbReference type="ARBA" id="ARBA00023136"/>
    </source>
</evidence>
<dbReference type="PANTHER" id="PTHR33446">
    <property type="entry name" value="PROTEIN TONB-RELATED"/>
    <property type="match status" value="1"/>
</dbReference>
<dbReference type="GO" id="GO:0031992">
    <property type="term" value="F:energy transducer activity"/>
    <property type="evidence" value="ECO:0007669"/>
    <property type="project" value="InterPro"/>
</dbReference>
<dbReference type="InterPro" id="IPR006260">
    <property type="entry name" value="TonB/TolA_C"/>
</dbReference>
<evidence type="ECO:0000259" key="12">
    <source>
        <dbReference type="PROSITE" id="PS52015"/>
    </source>
</evidence>
<dbReference type="NCBIfam" id="TIGR01352">
    <property type="entry name" value="tonB_Cterm"/>
    <property type="match status" value="1"/>
</dbReference>
<evidence type="ECO:0000313" key="14">
    <source>
        <dbReference type="Proteomes" id="UP000242313"/>
    </source>
</evidence>
<evidence type="ECO:0000256" key="5">
    <source>
        <dbReference type="ARBA" id="ARBA00022519"/>
    </source>
</evidence>
<dbReference type="GO" id="GO:0015891">
    <property type="term" value="P:siderophore transport"/>
    <property type="evidence" value="ECO:0007669"/>
    <property type="project" value="InterPro"/>
</dbReference>
<dbReference type="Gene3D" id="3.30.1150.10">
    <property type="match status" value="1"/>
</dbReference>
<feature type="compositionally biased region" description="Low complexity" evidence="11">
    <location>
        <begin position="135"/>
        <end position="144"/>
    </location>
</feature>
<dbReference type="SUPFAM" id="SSF74653">
    <property type="entry name" value="TolA/TonB C-terminal domain"/>
    <property type="match status" value="1"/>
</dbReference>
<dbReference type="Pfam" id="PF03544">
    <property type="entry name" value="TonB_C"/>
    <property type="match status" value="1"/>
</dbReference>
<evidence type="ECO:0000256" key="2">
    <source>
        <dbReference type="ARBA" id="ARBA00006555"/>
    </source>
</evidence>
<comment type="subcellular location">
    <subcellularLocation>
        <location evidence="1 10">Cell inner membrane</location>
        <topology evidence="1 10">Single-pass membrane protein</topology>
        <orientation evidence="1 10">Periplasmic side</orientation>
    </subcellularLocation>
</comment>
<keyword evidence="9" id="KW-0472">Membrane</keyword>
<evidence type="ECO:0000256" key="8">
    <source>
        <dbReference type="ARBA" id="ARBA00022989"/>
    </source>
</evidence>